<evidence type="ECO:0000256" key="1">
    <source>
        <dbReference type="HAMAP-Rule" id="MF_01851"/>
    </source>
</evidence>
<dbReference type="AlphaFoldDB" id="A0A7G5BTP4"/>
<dbReference type="Pfam" id="PF06335">
    <property type="entry name" value="DUF1054"/>
    <property type="match status" value="1"/>
</dbReference>
<name>A0A7G5BTP4_9BACL</name>
<dbReference type="RefSeq" id="WP_182301682.1">
    <property type="nucleotide sequence ID" value="NZ_CP041969.1"/>
</dbReference>
<dbReference type="SUPFAM" id="SSF142913">
    <property type="entry name" value="YktB/PF0168-like"/>
    <property type="match status" value="1"/>
</dbReference>
<evidence type="ECO:0000313" key="3">
    <source>
        <dbReference type="Proteomes" id="UP000515679"/>
    </source>
</evidence>
<reference evidence="2 3" key="1">
    <citation type="submission" date="2019-07" db="EMBL/GenBank/DDBJ databases">
        <authorList>
            <person name="Kim J.K."/>
            <person name="Cheong H.-M."/>
            <person name="Choi Y."/>
            <person name="Hwang K.J."/>
            <person name="Lee S."/>
            <person name="Choi C."/>
        </authorList>
    </citation>
    <scope>NUCLEOTIDE SEQUENCE [LARGE SCALE GENOMIC DNA]</scope>
    <source>
        <strain evidence="2 3">KS 22</strain>
    </source>
</reference>
<dbReference type="PIRSF" id="PIRSF021332">
    <property type="entry name" value="DUF1054"/>
    <property type="match status" value="1"/>
</dbReference>
<keyword evidence="3" id="KW-1185">Reference proteome</keyword>
<gene>
    <name evidence="2" type="ORF">FPL14_03250</name>
</gene>
<proteinExistence type="inferred from homology"/>
<dbReference type="EMBL" id="CP041969">
    <property type="protein sequence ID" value="QMV40328.1"/>
    <property type="molecule type" value="Genomic_DNA"/>
</dbReference>
<comment type="similarity">
    <text evidence="1">Belongs to the UPF0637 family.</text>
</comment>
<evidence type="ECO:0000313" key="2">
    <source>
        <dbReference type="EMBL" id="QMV40328.1"/>
    </source>
</evidence>
<dbReference type="HAMAP" id="MF_01851">
    <property type="entry name" value="UPF0637"/>
    <property type="match status" value="1"/>
</dbReference>
<protein>
    <recommendedName>
        <fullName evidence="1">UPF0637 protein FPL14_03250</fullName>
    </recommendedName>
</protein>
<accession>A0A7G5BTP4</accession>
<sequence length="214" mass="24129">MSTSAVANFTGFDNRDFEVFEIDGLESRMEALIDRVRPKFHLLGERISESLEQLCGEEMFTHVAKHARRTVNAPNDSWVAFANNKRGYKAHPHFQVGLWSTHVFIQFAIIYECPNKNVFAERALAELGSIRRAVPSGFVWSKDHMVPTGLKHSELTDDQLAELFDRLKSVKASELTCGIHVQRGDPVLSNGDAFVTLVEETFATLLPLYKMAFA</sequence>
<dbReference type="InterPro" id="IPR009403">
    <property type="entry name" value="UPF0637"/>
</dbReference>
<dbReference type="InterPro" id="IPR053707">
    <property type="entry name" value="UPF0637_domain_sf"/>
</dbReference>
<dbReference type="KEGG" id="cchl:FPL14_03250"/>
<organism evidence="2 3">
    <name type="scientific">Cohnella cholangitidis</name>
    <dbReference type="NCBI Taxonomy" id="2598458"/>
    <lineage>
        <taxon>Bacteria</taxon>
        <taxon>Bacillati</taxon>
        <taxon>Bacillota</taxon>
        <taxon>Bacilli</taxon>
        <taxon>Bacillales</taxon>
        <taxon>Paenibacillaceae</taxon>
        <taxon>Cohnella</taxon>
    </lineage>
</organism>
<dbReference type="Gene3D" id="3.30.930.20">
    <property type="entry name" value="Protein of unknown function DUF1054"/>
    <property type="match status" value="1"/>
</dbReference>
<dbReference type="Proteomes" id="UP000515679">
    <property type="component" value="Chromosome"/>
</dbReference>